<feature type="compositionally biased region" description="Basic and acidic residues" evidence="1">
    <location>
        <begin position="308"/>
        <end position="325"/>
    </location>
</feature>
<feature type="compositionally biased region" description="Basic and acidic residues" evidence="1">
    <location>
        <begin position="1164"/>
        <end position="1182"/>
    </location>
</feature>
<evidence type="ECO:0000313" key="3">
    <source>
        <dbReference type="Proteomes" id="UP000821853"/>
    </source>
</evidence>
<feature type="region of interest" description="Disordered" evidence="1">
    <location>
        <begin position="1154"/>
        <end position="1263"/>
    </location>
</feature>
<keyword evidence="3" id="KW-1185">Reference proteome</keyword>
<feature type="compositionally biased region" description="Basic and acidic residues" evidence="1">
    <location>
        <begin position="762"/>
        <end position="772"/>
    </location>
</feature>
<feature type="compositionally biased region" description="Polar residues" evidence="1">
    <location>
        <begin position="454"/>
        <end position="484"/>
    </location>
</feature>
<sequence>MDVYEEEFGDLLVVNTRRTVQQQFYGDTMKRLVRLYSFLPAELLECRMQKYWEKFLERNPNLRSPPATAEPDKLSMAANQAAEEPEEAEEKRMNENLPAVSEMTATKTGNAPRQDDARPDIVAHFEEVTWQLEPRVTPNTRPAHGVLPIVCTTQHMTVPSMCRPMLAFWNLYSSKEAQLGEHAPEGRAHVSDSRCKPDGHPNGRDAKETATSGHCLHKQAPMDSSAIVEKDDGHGTKVCTATAGKQERDLVHFASQLTVSISPSVSDKSGKDDNRCETHDHIAPADKKGSVHFASQLTVSISPSVSDKSGKDDNRCETHDYTAPADKKGSVHFASQLTVSVSPSASDDSGKVGMARVSSDSTDSGMKKEGTMRLGKPEPSVSDCAQAESGNKENVVEQSEAGCTRGWKMQSHGISGPERAAAPKGLLACNAEKRKRNKLSLPKPNRTPEAAAHTTPNDSQSTETRSLQEPSSRGNSAGVANTSAPEGHEKTQVKTPRKLSSISEPKSGATKRAIESSSHTQQNAGITTPALPKRMHGETTKEAGRNVQSGPLTSSIANEETGRAQKDVMAQFAAHEKTPEELSRKLGTQAVSKVAANKGTIKESYKTQRDATVNSGAQMKKTDRKIAKVAGSQAKGRSPAGKESYVEDRNDAKQAPKARSMALDEGRANTKGMLKKRAGTHEKTGPVASSRSPKSKENATTNTALTSPAPPQPKRLRDKTPRNVTSRSGGLATPEGGASPPNKPARGKPAGGAAASQMAGEKSGKMVTKDAFETPNVARPTRPEFPPTPLKQRAPKKTTLEKTPKQSTKERLAVSEELQSDPETPFGFKLKRLKLELERCDLTEQMLHTQKESLKDEHEKDQAVLCTKRTRAEARPARDDGCKLGDSGKGRHKAGKNNKCLKSSSTTQPEILARSDEEKAGNASEQPGLSRSFEDKMSNAPSTEPSRSSVAANAKNAKQQLGIKSSNTSADTGETSQRSSQNLGGLTQNPNVEGRPREAHNKLFLVETKAGAFEFGKEDGFPSFMGALDERALYSQMETKKEMYTAAARDAFLMEANMEKGPANTKQKAEQRHGLTGVNEQCIAKPNRQKRGRDFEDASSLNINCDDNTSTFFDFDTPAAERCEPSTSFFQMKLMPTPLSFSDDRNEDDADEVFPWLASSSPRRTADTQKRGIASQRDDARGSHLKRTNPGASTSAGSDLVWPSQEPPGHIVSRNKHDDTESDSEYGEFPPLMSRMQVAASDAASDDEYEHALDDDFPPLETP</sequence>
<protein>
    <submittedName>
        <fullName evidence="2">Uncharacterized protein</fullName>
    </submittedName>
</protein>
<feature type="compositionally biased region" description="Basic and acidic residues" evidence="1">
    <location>
        <begin position="850"/>
        <end position="862"/>
    </location>
</feature>
<feature type="region of interest" description="Disordered" evidence="1">
    <location>
        <begin position="606"/>
        <end position="824"/>
    </location>
</feature>
<feature type="compositionally biased region" description="Polar residues" evidence="1">
    <location>
        <begin position="546"/>
        <end position="558"/>
    </location>
</feature>
<feature type="region of interest" description="Disordered" evidence="1">
    <location>
        <begin position="341"/>
        <end position="399"/>
    </location>
</feature>
<dbReference type="EMBL" id="JABSTR010000006">
    <property type="protein sequence ID" value="KAH9373183.1"/>
    <property type="molecule type" value="Genomic_DNA"/>
</dbReference>
<feature type="compositionally biased region" description="Basic and acidic residues" evidence="1">
    <location>
        <begin position="644"/>
        <end position="654"/>
    </location>
</feature>
<organism evidence="2 3">
    <name type="scientific">Haemaphysalis longicornis</name>
    <name type="common">Bush tick</name>
    <dbReference type="NCBI Taxonomy" id="44386"/>
    <lineage>
        <taxon>Eukaryota</taxon>
        <taxon>Metazoa</taxon>
        <taxon>Ecdysozoa</taxon>
        <taxon>Arthropoda</taxon>
        <taxon>Chelicerata</taxon>
        <taxon>Arachnida</taxon>
        <taxon>Acari</taxon>
        <taxon>Parasitiformes</taxon>
        <taxon>Ixodida</taxon>
        <taxon>Ixodoidea</taxon>
        <taxon>Ixodidae</taxon>
        <taxon>Haemaphysalinae</taxon>
        <taxon>Haemaphysalis</taxon>
    </lineage>
</organism>
<evidence type="ECO:0000313" key="2">
    <source>
        <dbReference type="EMBL" id="KAH9373183.1"/>
    </source>
</evidence>
<feature type="compositionally biased region" description="Acidic residues" evidence="1">
    <location>
        <begin position="1244"/>
        <end position="1263"/>
    </location>
</feature>
<feature type="compositionally biased region" description="Basic and acidic residues" evidence="1">
    <location>
        <begin position="182"/>
        <end position="208"/>
    </location>
</feature>
<feature type="region of interest" description="Disordered" evidence="1">
    <location>
        <begin position="434"/>
        <end position="566"/>
    </location>
</feature>
<feature type="compositionally biased region" description="Basic and acidic residues" evidence="1">
    <location>
        <begin position="798"/>
        <end position="814"/>
    </location>
</feature>
<feature type="compositionally biased region" description="Polar residues" evidence="1">
    <location>
        <begin position="900"/>
        <end position="909"/>
    </location>
</feature>
<feature type="region of interest" description="Disordered" evidence="1">
    <location>
        <begin position="60"/>
        <end position="94"/>
    </location>
</feature>
<gene>
    <name evidence="2" type="ORF">HPB48_004928</name>
</gene>
<proteinExistence type="predicted"/>
<feature type="compositionally biased region" description="Basic and acidic residues" evidence="1">
    <location>
        <begin position="535"/>
        <end position="544"/>
    </location>
</feature>
<feature type="compositionally biased region" description="Polar residues" evidence="1">
    <location>
        <begin position="687"/>
        <end position="706"/>
    </location>
</feature>
<reference evidence="2 3" key="1">
    <citation type="journal article" date="2020" name="Cell">
        <title>Large-Scale Comparative Analyses of Tick Genomes Elucidate Their Genetic Diversity and Vector Capacities.</title>
        <authorList>
            <consortium name="Tick Genome and Microbiome Consortium (TIGMIC)"/>
            <person name="Jia N."/>
            <person name="Wang J."/>
            <person name="Shi W."/>
            <person name="Du L."/>
            <person name="Sun Y."/>
            <person name="Zhan W."/>
            <person name="Jiang J.F."/>
            <person name="Wang Q."/>
            <person name="Zhang B."/>
            <person name="Ji P."/>
            <person name="Bell-Sakyi L."/>
            <person name="Cui X.M."/>
            <person name="Yuan T.T."/>
            <person name="Jiang B.G."/>
            <person name="Yang W.F."/>
            <person name="Lam T.T."/>
            <person name="Chang Q.C."/>
            <person name="Ding S.J."/>
            <person name="Wang X.J."/>
            <person name="Zhu J.G."/>
            <person name="Ruan X.D."/>
            <person name="Zhao L."/>
            <person name="Wei J.T."/>
            <person name="Ye R.Z."/>
            <person name="Que T.C."/>
            <person name="Du C.H."/>
            <person name="Zhou Y.H."/>
            <person name="Cheng J.X."/>
            <person name="Dai P.F."/>
            <person name="Guo W.B."/>
            <person name="Han X.H."/>
            <person name="Huang E.J."/>
            <person name="Li L.F."/>
            <person name="Wei W."/>
            <person name="Gao Y.C."/>
            <person name="Liu J.Z."/>
            <person name="Shao H.Z."/>
            <person name="Wang X."/>
            <person name="Wang C.C."/>
            <person name="Yang T.C."/>
            <person name="Huo Q.B."/>
            <person name="Li W."/>
            <person name="Chen H.Y."/>
            <person name="Chen S.E."/>
            <person name="Zhou L.G."/>
            <person name="Ni X.B."/>
            <person name="Tian J.H."/>
            <person name="Sheng Y."/>
            <person name="Liu T."/>
            <person name="Pan Y.S."/>
            <person name="Xia L.Y."/>
            <person name="Li J."/>
            <person name="Zhao F."/>
            <person name="Cao W.C."/>
        </authorList>
    </citation>
    <scope>NUCLEOTIDE SEQUENCE [LARGE SCALE GENOMIC DNA]</scope>
    <source>
        <strain evidence="2">HaeL-2018</strain>
    </source>
</reference>
<feature type="compositionally biased region" description="Polar residues" evidence="1">
    <location>
        <begin position="515"/>
        <end position="526"/>
    </location>
</feature>
<comment type="caution">
    <text evidence="2">The sequence shown here is derived from an EMBL/GenBank/DDBJ whole genome shotgun (WGS) entry which is preliminary data.</text>
</comment>
<evidence type="ECO:0000256" key="1">
    <source>
        <dbReference type="SAM" id="MobiDB-lite"/>
    </source>
</evidence>
<feature type="region of interest" description="Disordered" evidence="1">
    <location>
        <begin position="850"/>
        <end position="996"/>
    </location>
</feature>
<feature type="region of interest" description="Disordered" evidence="1">
    <location>
        <begin position="302"/>
        <end position="325"/>
    </location>
</feature>
<dbReference type="OrthoDB" id="10549462at2759"/>
<dbReference type="AlphaFoldDB" id="A0A9J6GEF6"/>
<name>A0A9J6GEF6_HAELO</name>
<feature type="region of interest" description="Disordered" evidence="1">
    <location>
        <begin position="182"/>
        <end position="213"/>
    </location>
</feature>
<feature type="compositionally biased region" description="Polar residues" evidence="1">
    <location>
        <begin position="939"/>
        <end position="991"/>
    </location>
</feature>
<dbReference type="VEuPathDB" id="VectorBase:HLOH_050920"/>
<dbReference type="Proteomes" id="UP000821853">
    <property type="component" value="Chromosome 4"/>
</dbReference>
<accession>A0A9J6GEF6</accession>
<feature type="compositionally biased region" description="Basic and acidic residues" evidence="1">
    <location>
        <begin position="870"/>
        <end position="889"/>
    </location>
</feature>